<keyword evidence="2" id="KW-0472">Membrane</keyword>
<evidence type="ECO:0000256" key="2">
    <source>
        <dbReference type="SAM" id="Phobius"/>
    </source>
</evidence>
<feature type="compositionally biased region" description="Gly residues" evidence="1">
    <location>
        <begin position="196"/>
        <end position="212"/>
    </location>
</feature>
<feature type="compositionally biased region" description="Polar residues" evidence="1">
    <location>
        <begin position="185"/>
        <end position="194"/>
    </location>
</feature>
<feature type="chain" id="PRO_5040310570" evidence="3">
    <location>
        <begin position="21"/>
        <end position="277"/>
    </location>
</feature>
<reference evidence="4" key="1">
    <citation type="journal article" date="2020" name="bioRxiv">
        <title>Whole genome comparisons of ergot fungi reveals the divergence and evolution of species within the genus Claviceps are the result of varying mechanisms driving genome evolution and host range expansion.</title>
        <authorList>
            <person name="Wyka S.A."/>
            <person name="Mondo S.J."/>
            <person name="Liu M."/>
            <person name="Dettman J."/>
            <person name="Nalam V."/>
            <person name="Broders K.D."/>
        </authorList>
    </citation>
    <scope>NUCLEOTIDE SEQUENCE</scope>
    <source>
        <strain evidence="4">CCC 602</strain>
    </source>
</reference>
<keyword evidence="5" id="KW-1185">Reference proteome</keyword>
<feature type="transmembrane region" description="Helical" evidence="2">
    <location>
        <begin position="221"/>
        <end position="244"/>
    </location>
</feature>
<keyword evidence="2" id="KW-1133">Transmembrane helix</keyword>
<dbReference type="OrthoDB" id="4959508at2759"/>
<evidence type="ECO:0000256" key="1">
    <source>
        <dbReference type="SAM" id="MobiDB-lite"/>
    </source>
</evidence>
<keyword evidence="2" id="KW-0812">Transmembrane</keyword>
<dbReference type="Proteomes" id="UP000748025">
    <property type="component" value="Unassembled WGS sequence"/>
</dbReference>
<evidence type="ECO:0000313" key="5">
    <source>
        <dbReference type="Proteomes" id="UP000748025"/>
    </source>
</evidence>
<organism evidence="4 5">
    <name type="scientific">Claviceps pusilla</name>
    <dbReference type="NCBI Taxonomy" id="123648"/>
    <lineage>
        <taxon>Eukaryota</taxon>
        <taxon>Fungi</taxon>
        <taxon>Dikarya</taxon>
        <taxon>Ascomycota</taxon>
        <taxon>Pezizomycotina</taxon>
        <taxon>Sordariomycetes</taxon>
        <taxon>Hypocreomycetidae</taxon>
        <taxon>Hypocreales</taxon>
        <taxon>Clavicipitaceae</taxon>
        <taxon>Claviceps</taxon>
    </lineage>
</organism>
<feature type="region of interest" description="Disordered" evidence="1">
    <location>
        <begin position="185"/>
        <end position="212"/>
    </location>
</feature>
<name>A0A9P7N554_9HYPO</name>
<dbReference type="AlphaFoldDB" id="A0A9P7N554"/>
<feature type="signal peptide" evidence="3">
    <location>
        <begin position="1"/>
        <end position="20"/>
    </location>
</feature>
<dbReference type="EMBL" id="SRPW01002696">
    <property type="protein sequence ID" value="KAG5991037.1"/>
    <property type="molecule type" value="Genomic_DNA"/>
</dbReference>
<gene>
    <name evidence="4" type="ORF">E4U43_004124</name>
</gene>
<protein>
    <submittedName>
        <fullName evidence="4">Uncharacterized protein</fullName>
    </submittedName>
</protein>
<accession>A0A9P7N554</accession>
<proteinExistence type="predicted"/>
<comment type="caution">
    <text evidence="4">The sequence shown here is derived from an EMBL/GenBank/DDBJ whole genome shotgun (WGS) entry which is preliminary data.</text>
</comment>
<sequence length="277" mass="29587">MLANPLTTALLLLGLRSARADFVQPPPYTKNSYQDNPRYRLGSGVGFSWTAETSSALTLDLMLFIDWPRVPEHPNRPDAYYLEKNIAQDKTTYNWTAALMDRQSLVPPGRDAVCFLAMAYQGAMTIKYYSTYFNISVPATTGTETTLLPTQTYSAVAAPVVFPTGIVVPDTTYVLPSMAMPRVTNTRGDVNMNRNGGHGGHGNGTAGEEGDGAAGGLSGPAIAGISVGAGLGAVAVLTAVAVLWRKRRGQGGRGDELCYPGSTFFLSGQQTPHYSRI</sequence>
<evidence type="ECO:0000256" key="3">
    <source>
        <dbReference type="SAM" id="SignalP"/>
    </source>
</evidence>
<evidence type="ECO:0000313" key="4">
    <source>
        <dbReference type="EMBL" id="KAG5991037.1"/>
    </source>
</evidence>
<keyword evidence="3" id="KW-0732">Signal</keyword>